<keyword evidence="2" id="KW-1185">Reference proteome</keyword>
<name>A0A3Q7J7H4_SOLLC</name>
<dbReference type="EnsemblPlants" id="Solyc12g037960.1.1">
    <property type="protein sequence ID" value="Solyc12g037960.1.1.1"/>
    <property type="gene ID" value="Solyc12g037960.1"/>
</dbReference>
<dbReference type="Proteomes" id="UP000004994">
    <property type="component" value="Chromosome 12"/>
</dbReference>
<proteinExistence type="predicted"/>
<dbReference type="AlphaFoldDB" id="A0A3Q7J7H4"/>
<evidence type="ECO:0000313" key="2">
    <source>
        <dbReference type="Proteomes" id="UP000004994"/>
    </source>
</evidence>
<organism evidence="1">
    <name type="scientific">Solanum lycopersicum</name>
    <name type="common">Tomato</name>
    <name type="synonym">Lycopersicon esculentum</name>
    <dbReference type="NCBI Taxonomy" id="4081"/>
    <lineage>
        <taxon>Eukaryota</taxon>
        <taxon>Viridiplantae</taxon>
        <taxon>Streptophyta</taxon>
        <taxon>Embryophyta</taxon>
        <taxon>Tracheophyta</taxon>
        <taxon>Spermatophyta</taxon>
        <taxon>Magnoliopsida</taxon>
        <taxon>eudicotyledons</taxon>
        <taxon>Gunneridae</taxon>
        <taxon>Pentapetalae</taxon>
        <taxon>asterids</taxon>
        <taxon>lamiids</taxon>
        <taxon>Solanales</taxon>
        <taxon>Solanaceae</taxon>
        <taxon>Solanoideae</taxon>
        <taxon>Solaneae</taxon>
        <taxon>Solanum</taxon>
        <taxon>Solanum subgen. Lycopersicon</taxon>
    </lineage>
</organism>
<accession>A0A3Q7J7H4</accession>
<reference evidence="1" key="1">
    <citation type="journal article" date="2012" name="Nature">
        <title>The tomato genome sequence provides insights into fleshy fruit evolution.</title>
        <authorList>
            <consortium name="Tomato Genome Consortium"/>
        </authorList>
    </citation>
    <scope>NUCLEOTIDE SEQUENCE [LARGE SCALE GENOMIC DNA]</scope>
    <source>
        <strain evidence="1">cv. Heinz 1706</strain>
    </source>
</reference>
<dbReference type="Gramene" id="Solyc12g037960.1.1">
    <property type="protein sequence ID" value="Solyc12g037960.1.1.1"/>
    <property type="gene ID" value="Solyc12g037960.1"/>
</dbReference>
<protein>
    <submittedName>
        <fullName evidence="1">Uncharacterized protein</fullName>
    </submittedName>
</protein>
<evidence type="ECO:0000313" key="1">
    <source>
        <dbReference type="EnsemblPlants" id="Solyc12g037960.1.1.1"/>
    </source>
</evidence>
<sequence>MDRFRRRWQRKTERFSYCLLAVSNGNWSSLIDVRLGWLRGCFRSGLLLLEKVLSSGWWKLAGKWIGKVEEMEFCWEVIYWLVSGEVHAGREEYCGLLFAEKMKRKIMQVLDSPENAPARVMVGKV</sequence>
<dbReference type="InParanoid" id="A0A3Q7J7H4"/>
<reference evidence="1" key="2">
    <citation type="submission" date="2019-01" db="UniProtKB">
        <authorList>
            <consortium name="EnsemblPlants"/>
        </authorList>
    </citation>
    <scope>IDENTIFICATION</scope>
    <source>
        <strain evidence="1">cv. Heinz 1706</strain>
    </source>
</reference>
<dbReference type="PaxDb" id="4081-Solyc12g037960.1.1"/>